<keyword evidence="2" id="KW-1185">Reference proteome</keyword>
<dbReference type="RefSeq" id="WP_093229238.1">
    <property type="nucleotide sequence ID" value="NZ_FORR01000005.1"/>
</dbReference>
<dbReference type="EMBL" id="FORR01000005">
    <property type="protein sequence ID" value="SFJ18605.1"/>
    <property type="molecule type" value="Genomic_DNA"/>
</dbReference>
<sequence length="120" mass="14219">MHFDNMIWRVFLEVNTRDKALKMISKIEQTLGHKIVLGTCERYWKDETLYEVDFTIPLNCSNIEQAVFKSLILANKINREWYVIGPYETQTNIWHFEGICSKPNFIGMNWANFIIENDIA</sequence>
<reference evidence="1 2" key="1">
    <citation type="submission" date="2016-10" db="EMBL/GenBank/DDBJ databases">
        <authorList>
            <person name="de Groot N.N."/>
        </authorList>
    </citation>
    <scope>NUCLEOTIDE SEQUENCE [LARGE SCALE GENOMIC DNA]</scope>
    <source>
        <strain evidence="1 2">DSM 44778</strain>
    </source>
</reference>
<gene>
    <name evidence="1" type="ORF">SAMN05421852_105158</name>
</gene>
<name>A0A1I3PAS1_9BACL</name>
<dbReference type="AlphaFoldDB" id="A0A1I3PAS1"/>
<protein>
    <submittedName>
        <fullName evidence="1">Uncharacterized protein</fullName>
    </submittedName>
</protein>
<evidence type="ECO:0000313" key="1">
    <source>
        <dbReference type="EMBL" id="SFJ18605.1"/>
    </source>
</evidence>
<proteinExistence type="predicted"/>
<dbReference type="Proteomes" id="UP000199545">
    <property type="component" value="Unassembled WGS sequence"/>
</dbReference>
<dbReference type="OrthoDB" id="2453891at2"/>
<evidence type="ECO:0000313" key="2">
    <source>
        <dbReference type="Proteomes" id="UP000199545"/>
    </source>
</evidence>
<organism evidence="1 2">
    <name type="scientific">Thermoflavimicrobium dichotomicum</name>
    <dbReference type="NCBI Taxonomy" id="46223"/>
    <lineage>
        <taxon>Bacteria</taxon>
        <taxon>Bacillati</taxon>
        <taxon>Bacillota</taxon>
        <taxon>Bacilli</taxon>
        <taxon>Bacillales</taxon>
        <taxon>Thermoactinomycetaceae</taxon>
        <taxon>Thermoflavimicrobium</taxon>
    </lineage>
</organism>
<accession>A0A1I3PAS1</accession>